<dbReference type="PRINTS" id="PR00839">
    <property type="entry name" value="V8PROTEASE"/>
</dbReference>
<evidence type="ECO:0000256" key="4">
    <source>
        <dbReference type="ARBA" id="ARBA00022801"/>
    </source>
</evidence>
<gene>
    <name evidence="8" type="ORF">DYB28_014466</name>
</gene>
<dbReference type="EC" id="3.4.21.-" evidence="7"/>
<evidence type="ECO:0000313" key="9">
    <source>
        <dbReference type="Proteomes" id="UP000275652"/>
    </source>
</evidence>
<protein>
    <recommendedName>
        <fullName evidence="7">Serine protease</fullName>
        <ecNumber evidence="7">3.4.21.-</ecNumber>
    </recommendedName>
</protein>
<accession>A0A9X8DRX0</accession>
<dbReference type="InterPro" id="IPR043504">
    <property type="entry name" value="Peptidase_S1_PA_chymotrypsin"/>
</dbReference>
<dbReference type="InterPro" id="IPR009003">
    <property type="entry name" value="Peptidase_S1_PA"/>
</dbReference>
<comment type="caution">
    <text evidence="8">The sequence shown here is derived from an EMBL/GenBank/DDBJ whole genome shotgun (WGS) entry which is preliminary data.</text>
</comment>
<dbReference type="AlphaFoldDB" id="A0A9X8DRX0"/>
<evidence type="ECO:0000256" key="5">
    <source>
        <dbReference type="ARBA" id="ARBA00022825"/>
    </source>
</evidence>
<evidence type="ECO:0000256" key="6">
    <source>
        <dbReference type="ARBA" id="ARBA00023026"/>
    </source>
</evidence>
<dbReference type="PANTHER" id="PTHR36234">
    <property type="entry name" value="LYSYL ENDOPEPTIDASE"/>
    <property type="match status" value="1"/>
</dbReference>
<keyword evidence="3 7" id="KW-0732">Signal</keyword>
<comment type="similarity">
    <text evidence="1 7">Belongs to the peptidase S1B family.</text>
</comment>
<reference evidence="8 9" key="1">
    <citation type="journal article" date="2018" name="J. Invertebr. Pathol.">
        <title>New genotyping method for the causative agent of crayfish plague (Aphanomyces astaci) based on whole genome data.</title>
        <authorList>
            <person name="Minardi D."/>
            <person name="Studholme D.J."/>
            <person name="van der Giezen M."/>
            <person name="Pretto T."/>
            <person name="Oidtmann B."/>
        </authorList>
    </citation>
    <scope>NUCLEOTIDE SEQUENCE [LARGE SCALE GENOMIC DNA]</scope>
    <source>
        <strain evidence="8 9">KB13</strain>
    </source>
</reference>
<name>A0A9X8DRX0_APHAT</name>
<keyword evidence="6" id="KW-0843">Virulence</keyword>
<dbReference type="InterPro" id="IPR008256">
    <property type="entry name" value="Peptidase_S1B"/>
</dbReference>
<evidence type="ECO:0000313" key="8">
    <source>
        <dbReference type="EMBL" id="RLO02284.1"/>
    </source>
</evidence>
<dbReference type="SUPFAM" id="SSF50494">
    <property type="entry name" value="Trypsin-like serine proteases"/>
    <property type="match status" value="1"/>
</dbReference>
<dbReference type="GO" id="GO:0006508">
    <property type="term" value="P:proteolysis"/>
    <property type="evidence" value="ECO:0007669"/>
    <property type="project" value="UniProtKB-KW"/>
</dbReference>
<dbReference type="GO" id="GO:0008236">
    <property type="term" value="F:serine-type peptidase activity"/>
    <property type="evidence" value="ECO:0007669"/>
    <property type="project" value="UniProtKB-KW"/>
</dbReference>
<feature type="chain" id="PRO_5041015652" description="Serine protease" evidence="7">
    <location>
        <begin position="20"/>
        <end position="254"/>
    </location>
</feature>
<keyword evidence="5 7" id="KW-0720">Serine protease</keyword>
<evidence type="ECO:0000256" key="3">
    <source>
        <dbReference type="ARBA" id="ARBA00022729"/>
    </source>
</evidence>
<feature type="signal peptide" evidence="7">
    <location>
        <begin position="1"/>
        <end position="19"/>
    </location>
</feature>
<dbReference type="Pfam" id="PF13365">
    <property type="entry name" value="Trypsin_2"/>
    <property type="match status" value="1"/>
</dbReference>
<sequence length="254" mass="26317">MFTTLKTLTILAVVTMAAASGDVIGDTEAICGTDQSQASVALKDSETTKYQLAQSVARLKISGGWCTAWLWGSEGHLVTNNHCIGSAADAATAIAEFDAECATATDPNNNVKGACVGTYLNVNHGINITQFGYLQARDSAVPLNDPIYITGHPGAKPKRITYLSDDGKPPRITNTSTASLCGEQDTLAYNVDTEGGSSGSPILGALDNKVVALHNCGGCTATGGANTGNKIELIIKLLKSKNLLPKDAVAGDRC</sequence>
<organism evidence="8 9">
    <name type="scientific">Aphanomyces astaci</name>
    <name type="common">Crayfish plague agent</name>
    <dbReference type="NCBI Taxonomy" id="112090"/>
    <lineage>
        <taxon>Eukaryota</taxon>
        <taxon>Sar</taxon>
        <taxon>Stramenopiles</taxon>
        <taxon>Oomycota</taxon>
        <taxon>Saprolegniomycetes</taxon>
        <taxon>Saprolegniales</taxon>
        <taxon>Verrucalvaceae</taxon>
        <taxon>Aphanomyces</taxon>
    </lineage>
</organism>
<evidence type="ECO:0000256" key="7">
    <source>
        <dbReference type="RuleBase" id="RU004296"/>
    </source>
</evidence>
<keyword evidence="2 7" id="KW-0645">Protease</keyword>
<dbReference type="PANTHER" id="PTHR36234:SF5">
    <property type="entry name" value="LYSYL ENDOPEPTIDASE"/>
    <property type="match status" value="1"/>
</dbReference>
<dbReference type="Gene3D" id="2.40.10.10">
    <property type="entry name" value="Trypsin-like serine proteases"/>
    <property type="match status" value="1"/>
</dbReference>
<dbReference type="Proteomes" id="UP000275652">
    <property type="component" value="Unassembled WGS sequence"/>
</dbReference>
<dbReference type="EMBL" id="QUTI01033939">
    <property type="protein sequence ID" value="RLO02284.1"/>
    <property type="molecule type" value="Genomic_DNA"/>
</dbReference>
<keyword evidence="4 7" id="KW-0378">Hydrolase</keyword>
<proteinExistence type="inferred from homology"/>
<evidence type="ECO:0000256" key="2">
    <source>
        <dbReference type="ARBA" id="ARBA00022670"/>
    </source>
</evidence>
<evidence type="ECO:0000256" key="1">
    <source>
        <dbReference type="ARBA" id="ARBA00008764"/>
    </source>
</evidence>